<evidence type="ECO:0000313" key="2">
    <source>
        <dbReference type="EMBL" id="GLD54864.1"/>
    </source>
</evidence>
<keyword evidence="2" id="KW-0675">Receptor</keyword>
<evidence type="ECO:0000313" key="3">
    <source>
        <dbReference type="Proteomes" id="UP001279410"/>
    </source>
</evidence>
<feature type="region of interest" description="Disordered" evidence="1">
    <location>
        <begin position="118"/>
        <end position="140"/>
    </location>
</feature>
<evidence type="ECO:0000256" key="1">
    <source>
        <dbReference type="SAM" id="MobiDB-lite"/>
    </source>
</evidence>
<dbReference type="EMBL" id="BRZM01000020">
    <property type="protein sequence ID" value="GLD54864.1"/>
    <property type="molecule type" value="Genomic_DNA"/>
</dbReference>
<sequence length="204" mass="22379">MTNVLSTSSGTLTRHQLSTLAGFVMMDCKAGGKERGTSRAASQADAICGSLVSGDLGSLLTIVEVPSLAAIQGGDDRERWKQQRADWGSEEGLRTREEWGENEDCSQVVNPGTQHLPMCGGLDGERDGDEREREEESEGKKMVRFSLTTFISSGQVMNFTMSTVVYVSQSSLRSLRTCFHITAKRLQTPPVQEVMEELPQESEL</sequence>
<protein>
    <submittedName>
        <fullName evidence="2">Tumor necrosis factor receptor superfamily member 11A-like protein</fullName>
    </submittedName>
</protein>
<keyword evidence="3" id="KW-1185">Reference proteome</keyword>
<organism evidence="2 3">
    <name type="scientific">Lates japonicus</name>
    <name type="common">Japanese lates</name>
    <dbReference type="NCBI Taxonomy" id="270547"/>
    <lineage>
        <taxon>Eukaryota</taxon>
        <taxon>Metazoa</taxon>
        <taxon>Chordata</taxon>
        <taxon>Craniata</taxon>
        <taxon>Vertebrata</taxon>
        <taxon>Euteleostomi</taxon>
        <taxon>Actinopterygii</taxon>
        <taxon>Neopterygii</taxon>
        <taxon>Teleostei</taxon>
        <taxon>Neoteleostei</taxon>
        <taxon>Acanthomorphata</taxon>
        <taxon>Carangaria</taxon>
        <taxon>Carangaria incertae sedis</taxon>
        <taxon>Centropomidae</taxon>
        <taxon>Lates</taxon>
    </lineage>
</organism>
<reference evidence="2" key="1">
    <citation type="submission" date="2022-08" db="EMBL/GenBank/DDBJ databases">
        <title>Genome sequencing of akame (Lates japonicus).</title>
        <authorList>
            <person name="Hashiguchi Y."/>
            <person name="Takahashi H."/>
        </authorList>
    </citation>
    <scope>NUCLEOTIDE SEQUENCE</scope>
    <source>
        <strain evidence="2">Kochi</strain>
    </source>
</reference>
<comment type="caution">
    <text evidence="2">The sequence shown here is derived from an EMBL/GenBank/DDBJ whole genome shotgun (WGS) entry which is preliminary data.</text>
</comment>
<dbReference type="Proteomes" id="UP001279410">
    <property type="component" value="Unassembled WGS sequence"/>
</dbReference>
<proteinExistence type="predicted"/>
<gene>
    <name evidence="2" type="ORF">AKAME5_000742900</name>
</gene>
<dbReference type="AlphaFoldDB" id="A0AAD3MJC7"/>
<accession>A0AAD3MJC7</accession>
<name>A0AAD3MJC7_LATJO</name>